<keyword evidence="6" id="KW-0456">Lyase</keyword>
<dbReference type="EMBL" id="MLAK01000551">
    <property type="protein sequence ID" value="OHT12958.1"/>
    <property type="molecule type" value="Genomic_DNA"/>
</dbReference>
<evidence type="ECO:0000313" key="10">
    <source>
        <dbReference type="Proteomes" id="UP000179807"/>
    </source>
</evidence>
<dbReference type="GO" id="GO:0004383">
    <property type="term" value="F:guanylate cyclase activity"/>
    <property type="evidence" value="ECO:0007669"/>
    <property type="project" value="TreeGrafter"/>
</dbReference>
<feature type="transmembrane region" description="Helical" evidence="7">
    <location>
        <begin position="89"/>
        <end position="109"/>
    </location>
</feature>
<dbReference type="GO" id="GO:0005886">
    <property type="term" value="C:plasma membrane"/>
    <property type="evidence" value="ECO:0007669"/>
    <property type="project" value="TreeGrafter"/>
</dbReference>
<keyword evidence="5 7" id="KW-0472">Membrane</keyword>
<gene>
    <name evidence="9" type="ORF">TRFO_17017</name>
</gene>
<dbReference type="CDD" id="cd07302">
    <property type="entry name" value="CHD"/>
    <property type="match status" value="1"/>
</dbReference>
<dbReference type="GO" id="GO:0000166">
    <property type="term" value="F:nucleotide binding"/>
    <property type="evidence" value="ECO:0007669"/>
    <property type="project" value="UniProtKB-KW"/>
</dbReference>
<proteinExistence type="predicted"/>
<dbReference type="RefSeq" id="XP_068366094.1">
    <property type="nucleotide sequence ID" value="XM_068499331.1"/>
</dbReference>
<keyword evidence="4 7" id="KW-1133">Transmembrane helix</keyword>
<dbReference type="GO" id="GO:0007168">
    <property type="term" value="P:receptor guanylyl cyclase signaling pathway"/>
    <property type="evidence" value="ECO:0007669"/>
    <property type="project" value="TreeGrafter"/>
</dbReference>
<dbReference type="OrthoDB" id="60033at2759"/>
<evidence type="ECO:0000256" key="2">
    <source>
        <dbReference type="ARBA" id="ARBA00022692"/>
    </source>
</evidence>
<feature type="transmembrane region" description="Helical" evidence="7">
    <location>
        <begin position="959"/>
        <end position="982"/>
    </location>
</feature>
<feature type="transmembrane region" description="Helical" evidence="7">
    <location>
        <begin position="289"/>
        <end position="311"/>
    </location>
</feature>
<dbReference type="InterPro" id="IPR029787">
    <property type="entry name" value="Nucleotide_cyclase"/>
</dbReference>
<sequence>MIQKVQESEEKGFFLLELFCFLGGKMETHRSVVSSHTRMYSIDTSKVVQNMGNFREFQENLGQHNFWAAFDTFSQDIARCDFASAWVGLVRAILISMMIIITSFGSGLVEYSKNSNEEAGPLKSVYGVIRVFNFVNQLLPPSYNIKLALAIYLQFNIAIISIFIFFMYIIISYKKQLYPSTFIMKTWIVISQAVLPFFINYGGFVVARGIRALIFGEDTTFGVVFFVLGVPLSALSLILTYVTSITYQSTPIIRTKDCMQVWYCCISFDWEWQYLIFISNFLQTLLNEFPIQVTSVIYCVFHFAYAGYLIYKLLTHFIFITPFVNCIITSVLFADIMLSLIPLVSAYLPSAFLYYIIITGILFVGSIPLNSFIFTKIMKKTVSKLCFYNYEEQENNSQDGFLINLYNQHEIYDFELLEFRSSLELSSAIRIGYMFRIEEINDTEFINWCISKFAEKFVLLSYCQIALTSSIDPKMTLLAQKTAAGKLHSFNNIRNFMQVFNDLRLGALSTNNQPLFTALSKAKKRNDSLHRTMGEFWGSALKSRTDIMMRLIPEIEIETQQTLSFYERNLRNYPNIPIVVHEMNNIYHFSIADYHKAVEYQTLYNRIRKGNMDLSATANLLNEEKVDKKYLDKMEPYVSAQDVIQAVASPTKKIFFSLMFLALIIYLVIPTAITIASLTLVNNFHADFKPSEIIGSFVYNMGRLPQLLRRKNLHYIDKVRPYIPETGPPLSVLLEFVEEDAILPSINKYIDIVKEQSSQILDLCRNHDAIKDSCSEKSVEYIYGSSVQKVTVYDIISYLISATQNLIKKDDWVNFAKDEDAISIFKNFENFYFSMDRLLTAIESNLLDRKDDFKVSGNIYLIFTFAIPFLIVVPLLIAGYFTMRSELNQILKIFPTLSKSEMSNLRFNRAKTKKDDAPNIKESMKSSGTTENNRSFTYEKMAESLSTISKDSAGVFSQFLFWFCLTLMSSTALTLAIDLYYISTIEAIMDLAASYFKAIRVSATATASYIYFQELFAQKPILNWTLPELKIKTQYFANRFLINFNGLLYGTGSSGFKPGLLIDYDILKHFALSTDIVNPNLSIYPVEGGLLHSVYFHNSCDSQIRLYQDIARFLVNVSDETVYFSFEDDFVYHFEHVIFAHLAQYFIDGRELLIKKTNDSDTNEKYIIIIFYVTNIVLLFIMFFSILIPMFLNVIRQIKTARSMLLLLPPDVLLSSQTVTKWISGMLTSKSKANDANALLNKSNVQIDYIIEESKCGLIITDNLMNIKMNNKAAAQFLKEPELKDKNLREVFTERLFESNKVKWFHQFDSEITKILHGRNGSLQFSTSSSIMGNNNQVIYLGIHIAAQIDEGRSTDRAPEIISYSCSFYDRTAEHFQEALVESEKRKSMELVSSLLPPSIIRRMNDDETDISFEVQSATVMFTSVSNWSDLIRDMDAKGVMKFLNILYSEYDKELKEFPQITKIKIIGHIYMVVAGLFNDSSVNSAEVMLRYAVRLMNIVNRLSEEMDINMNITCGVNLGGPINCGILGKTRPVFDILGDPVNVASRMNSSSLPGHIQISMATYDAIKYLDFKIKERGEIQVKGKGLMKTFFIVI</sequence>
<evidence type="ECO:0000256" key="7">
    <source>
        <dbReference type="SAM" id="Phobius"/>
    </source>
</evidence>
<accession>A0A1J4KTG6</accession>
<protein>
    <submittedName>
        <fullName evidence="9">Guanylate cyclase</fullName>
    </submittedName>
</protein>
<evidence type="ECO:0000259" key="8">
    <source>
        <dbReference type="PROSITE" id="PS50125"/>
    </source>
</evidence>
<dbReference type="VEuPathDB" id="TrichDB:TRFO_17017"/>
<keyword evidence="3" id="KW-0547">Nucleotide-binding</keyword>
<evidence type="ECO:0000256" key="5">
    <source>
        <dbReference type="ARBA" id="ARBA00023136"/>
    </source>
</evidence>
<feature type="transmembrane region" description="Helical" evidence="7">
    <location>
        <begin position="1166"/>
        <end position="1192"/>
    </location>
</feature>
<dbReference type="PANTHER" id="PTHR11920">
    <property type="entry name" value="GUANYLYL CYCLASE"/>
    <property type="match status" value="1"/>
</dbReference>
<reference evidence="9" key="1">
    <citation type="submission" date="2016-10" db="EMBL/GenBank/DDBJ databases">
        <authorList>
            <person name="Benchimol M."/>
            <person name="Almeida L.G."/>
            <person name="Vasconcelos A.T."/>
            <person name="Perreira-Neves A."/>
            <person name="Rosa I.A."/>
            <person name="Tasca T."/>
            <person name="Bogo M.R."/>
            <person name="de Souza W."/>
        </authorList>
    </citation>
    <scope>NUCLEOTIDE SEQUENCE [LARGE SCALE GENOMIC DNA]</scope>
    <source>
        <strain evidence="9">K</strain>
    </source>
</reference>
<feature type="transmembrane region" description="Helical" evidence="7">
    <location>
        <begin position="149"/>
        <end position="170"/>
    </location>
</feature>
<feature type="transmembrane region" description="Helical" evidence="7">
    <location>
        <begin position="323"/>
        <end position="346"/>
    </location>
</feature>
<feature type="domain" description="Guanylate cyclase" evidence="8">
    <location>
        <begin position="1419"/>
        <end position="1549"/>
    </location>
</feature>
<dbReference type="InterPro" id="IPR001054">
    <property type="entry name" value="A/G_cyclase"/>
</dbReference>
<keyword evidence="10" id="KW-1185">Reference proteome</keyword>
<dbReference type="GO" id="GO:0035556">
    <property type="term" value="P:intracellular signal transduction"/>
    <property type="evidence" value="ECO:0007669"/>
    <property type="project" value="InterPro"/>
</dbReference>
<dbReference type="Gene3D" id="3.30.70.1230">
    <property type="entry name" value="Nucleotide cyclase"/>
    <property type="match status" value="1"/>
</dbReference>
<keyword evidence="2 7" id="KW-0812">Transmembrane</keyword>
<feature type="transmembrane region" description="Helical" evidence="7">
    <location>
        <begin position="352"/>
        <end position="374"/>
    </location>
</feature>
<dbReference type="PANTHER" id="PTHR11920:SF335">
    <property type="entry name" value="GUANYLATE CYCLASE"/>
    <property type="match status" value="1"/>
</dbReference>
<organism evidence="9 10">
    <name type="scientific">Tritrichomonas foetus</name>
    <dbReference type="NCBI Taxonomy" id="1144522"/>
    <lineage>
        <taxon>Eukaryota</taxon>
        <taxon>Metamonada</taxon>
        <taxon>Parabasalia</taxon>
        <taxon>Tritrichomonadida</taxon>
        <taxon>Tritrichomonadidae</taxon>
        <taxon>Tritrichomonas</taxon>
    </lineage>
</organism>
<dbReference type="GO" id="GO:0004016">
    <property type="term" value="F:adenylate cyclase activity"/>
    <property type="evidence" value="ECO:0007669"/>
    <property type="project" value="TreeGrafter"/>
</dbReference>
<comment type="caution">
    <text evidence="9">The sequence shown here is derived from an EMBL/GenBank/DDBJ whole genome shotgun (WGS) entry which is preliminary data.</text>
</comment>
<dbReference type="GO" id="GO:0001653">
    <property type="term" value="F:peptide receptor activity"/>
    <property type="evidence" value="ECO:0007669"/>
    <property type="project" value="TreeGrafter"/>
</dbReference>
<feature type="transmembrane region" description="Helical" evidence="7">
    <location>
        <begin position="221"/>
        <end position="241"/>
    </location>
</feature>
<evidence type="ECO:0000256" key="6">
    <source>
        <dbReference type="ARBA" id="ARBA00023239"/>
    </source>
</evidence>
<evidence type="ECO:0000256" key="3">
    <source>
        <dbReference type="ARBA" id="ARBA00022741"/>
    </source>
</evidence>
<dbReference type="Pfam" id="PF00211">
    <property type="entry name" value="Guanylate_cyc"/>
    <property type="match status" value="1"/>
</dbReference>
<feature type="transmembrane region" description="Helical" evidence="7">
    <location>
        <begin position="261"/>
        <end position="283"/>
    </location>
</feature>
<dbReference type="InterPro" id="IPR050401">
    <property type="entry name" value="Cyclic_nucleotide_synthase"/>
</dbReference>
<name>A0A1J4KTG6_9EUKA</name>
<dbReference type="PROSITE" id="PS50125">
    <property type="entry name" value="GUANYLATE_CYCLASE_2"/>
    <property type="match status" value="1"/>
</dbReference>
<dbReference type="Proteomes" id="UP000179807">
    <property type="component" value="Unassembled WGS sequence"/>
</dbReference>
<evidence type="ECO:0000313" key="9">
    <source>
        <dbReference type="EMBL" id="OHT12958.1"/>
    </source>
</evidence>
<evidence type="ECO:0000256" key="4">
    <source>
        <dbReference type="ARBA" id="ARBA00022989"/>
    </source>
</evidence>
<dbReference type="SUPFAM" id="SSF55073">
    <property type="entry name" value="Nucleotide cyclase"/>
    <property type="match status" value="1"/>
</dbReference>
<feature type="transmembrane region" description="Helical" evidence="7">
    <location>
        <begin position="859"/>
        <end position="882"/>
    </location>
</feature>
<evidence type="ECO:0000256" key="1">
    <source>
        <dbReference type="ARBA" id="ARBA00004370"/>
    </source>
</evidence>
<dbReference type="GeneID" id="94834035"/>
<feature type="transmembrane region" description="Helical" evidence="7">
    <location>
        <begin position="654"/>
        <end position="681"/>
    </location>
</feature>
<comment type="subcellular location">
    <subcellularLocation>
        <location evidence="1">Membrane</location>
    </subcellularLocation>
</comment>
<dbReference type="SMART" id="SM00044">
    <property type="entry name" value="CYCc"/>
    <property type="match status" value="1"/>
</dbReference>